<dbReference type="InterPro" id="IPR001251">
    <property type="entry name" value="CRAL-TRIO_dom"/>
</dbReference>
<dbReference type="InterPro" id="IPR036865">
    <property type="entry name" value="CRAL-TRIO_dom_sf"/>
</dbReference>
<dbReference type="AlphaFoldDB" id="A0A9P1I3P6"/>
<dbReference type="Proteomes" id="UP001152747">
    <property type="component" value="Unassembled WGS sequence"/>
</dbReference>
<protein>
    <recommendedName>
        <fullName evidence="1">CRAL-TRIO domain-containing protein</fullName>
    </recommendedName>
</protein>
<dbReference type="InterPro" id="IPR051064">
    <property type="entry name" value="SEC14/CRAL-TRIO_domain"/>
</dbReference>
<dbReference type="Gene3D" id="3.40.525.10">
    <property type="entry name" value="CRAL-TRIO lipid binding domain"/>
    <property type="match status" value="1"/>
</dbReference>
<feature type="domain" description="CRAL-TRIO" evidence="1">
    <location>
        <begin position="73"/>
        <end position="228"/>
    </location>
</feature>
<comment type="caution">
    <text evidence="2">The sequence shown here is derived from an EMBL/GenBank/DDBJ whole genome shotgun (WGS) entry which is preliminary data.</text>
</comment>
<dbReference type="OrthoDB" id="1434354at2759"/>
<organism evidence="2 3">
    <name type="scientific">Caenorhabditis angaria</name>
    <dbReference type="NCBI Taxonomy" id="860376"/>
    <lineage>
        <taxon>Eukaryota</taxon>
        <taxon>Metazoa</taxon>
        <taxon>Ecdysozoa</taxon>
        <taxon>Nematoda</taxon>
        <taxon>Chromadorea</taxon>
        <taxon>Rhabditida</taxon>
        <taxon>Rhabditina</taxon>
        <taxon>Rhabditomorpha</taxon>
        <taxon>Rhabditoidea</taxon>
        <taxon>Rhabditidae</taxon>
        <taxon>Peloderinae</taxon>
        <taxon>Caenorhabditis</taxon>
    </lineage>
</organism>
<gene>
    <name evidence="2" type="ORF">CAMP_LOCUS564</name>
</gene>
<proteinExistence type="predicted"/>
<dbReference type="CDD" id="cd00170">
    <property type="entry name" value="SEC14"/>
    <property type="match status" value="1"/>
</dbReference>
<accession>A0A9P1I3P6</accession>
<dbReference type="PANTHER" id="PTHR23324">
    <property type="entry name" value="SEC14 RELATED PROTEIN"/>
    <property type="match status" value="1"/>
</dbReference>
<dbReference type="SUPFAM" id="SSF52087">
    <property type="entry name" value="CRAL/TRIO domain"/>
    <property type="match status" value="1"/>
</dbReference>
<reference evidence="2" key="1">
    <citation type="submission" date="2022-11" db="EMBL/GenBank/DDBJ databases">
        <authorList>
            <person name="Kikuchi T."/>
        </authorList>
    </citation>
    <scope>NUCLEOTIDE SEQUENCE</scope>
    <source>
        <strain evidence="2">PS1010</strain>
    </source>
</reference>
<dbReference type="GO" id="GO:0005737">
    <property type="term" value="C:cytoplasm"/>
    <property type="evidence" value="ECO:0007669"/>
    <property type="project" value="TreeGrafter"/>
</dbReference>
<dbReference type="EMBL" id="CANHGI010000001">
    <property type="protein sequence ID" value="CAI5437927.1"/>
    <property type="molecule type" value="Genomic_DNA"/>
</dbReference>
<evidence type="ECO:0000313" key="3">
    <source>
        <dbReference type="Proteomes" id="UP001152747"/>
    </source>
</evidence>
<evidence type="ECO:0000259" key="1">
    <source>
        <dbReference type="PROSITE" id="PS50191"/>
    </source>
</evidence>
<name>A0A9P1I3P6_9PELO</name>
<keyword evidence="3" id="KW-1185">Reference proteome</keyword>
<dbReference type="InterPro" id="IPR036273">
    <property type="entry name" value="CRAL/TRIO_N_dom_sf"/>
</dbReference>
<dbReference type="PANTHER" id="PTHR23324:SF83">
    <property type="entry name" value="SEC14-LIKE PROTEIN 2"/>
    <property type="match status" value="1"/>
</dbReference>
<dbReference type="SUPFAM" id="SSF46938">
    <property type="entry name" value="CRAL/TRIO N-terminal domain"/>
    <property type="match status" value="1"/>
</dbReference>
<dbReference type="SMART" id="SM00516">
    <property type="entry name" value="SEC14"/>
    <property type="match status" value="1"/>
</dbReference>
<sequence>MLVSPTAAATAIEHRSIQDLRNILPELQNLNDGYILRWLRAKSGHFDETVDSLRKHVVFRNAWHLDTIDQWTPPECLEKYCGYGLLGDNEGRPILMSLLGNVDVEGLLRSVASLDYIKFSLAAIEKGMKLCEEKAKESGRPFEQLTLVFDLEHISSAHFSSKQFASSFTTLVSLFQDHYPLTLRRILIIRAPEMARIAYASITAILQDPITRLVDMPSENDKKIIVRI</sequence>
<dbReference type="PROSITE" id="PS50191">
    <property type="entry name" value="CRAL_TRIO"/>
    <property type="match status" value="1"/>
</dbReference>
<evidence type="ECO:0000313" key="2">
    <source>
        <dbReference type="EMBL" id="CAI5437927.1"/>
    </source>
</evidence>
<dbReference type="Pfam" id="PF00650">
    <property type="entry name" value="CRAL_TRIO"/>
    <property type="match status" value="1"/>
</dbReference>